<comment type="caution">
    <text evidence="1">The sequence shown here is derived from an EMBL/GenBank/DDBJ whole genome shotgun (WGS) entry which is preliminary data.</text>
</comment>
<keyword evidence="2" id="KW-1185">Reference proteome</keyword>
<dbReference type="AlphaFoldDB" id="A0A8X6W4A4"/>
<gene>
    <name evidence="1" type="ORF">TNCV_241851</name>
</gene>
<organism evidence="1 2">
    <name type="scientific">Trichonephila clavipes</name>
    <name type="common">Golden silk orbweaver</name>
    <name type="synonym">Nephila clavipes</name>
    <dbReference type="NCBI Taxonomy" id="2585209"/>
    <lineage>
        <taxon>Eukaryota</taxon>
        <taxon>Metazoa</taxon>
        <taxon>Ecdysozoa</taxon>
        <taxon>Arthropoda</taxon>
        <taxon>Chelicerata</taxon>
        <taxon>Arachnida</taxon>
        <taxon>Araneae</taxon>
        <taxon>Araneomorphae</taxon>
        <taxon>Entelegynae</taxon>
        <taxon>Araneoidea</taxon>
        <taxon>Nephilidae</taxon>
        <taxon>Trichonephila</taxon>
    </lineage>
</organism>
<sequence>MEDDSFRQESPVNTSKEPFFFHEFDLNKFSSFKSFLSCFDQQCLEYQKDEQWKKQNIPRYLTGVYLKFWYENHLFEKSYQESKELLMTVFDATKQEDIRKFQNLTLNDTKELISFFTEKLSLGKKLNYDDSSIVEHMTLSIPMQYQKFLVIKKISTPFEWISTMRQLIAVTPDSADRKPVDTGSYTRWNHAYGSVHRGTGQQYRFQSRGNHGQPHQSHMMRFSGRQQCNIQPRQFVQQNKYKFHSPRNDENNQRQG</sequence>
<reference evidence="1" key="1">
    <citation type="submission" date="2020-08" db="EMBL/GenBank/DDBJ databases">
        <title>Multicomponent nature underlies the extraordinary mechanical properties of spider dragline silk.</title>
        <authorList>
            <person name="Kono N."/>
            <person name="Nakamura H."/>
            <person name="Mori M."/>
            <person name="Yoshida Y."/>
            <person name="Ohtoshi R."/>
            <person name="Malay A.D."/>
            <person name="Moran D.A.P."/>
            <person name="Tomita M."/>
            <person name="Numata K."/>
            <person name="Arakawa K."/>
        </authorList>
    </citation>
    <scope>NUCLEOTIDE SEQUENCE</scope>
</reference>
<evidence type="ECO:0000313" key="1">
    <source>
        <dbReference type="EMBL" id="GFY27719.1"/>
    </source>
</evidence>
<dbReference type="Proteomes" id="UP000887159">
    <property type="component" value="Unassembled WGS sequence"/>
</dbReference>
<proteinExistence type="predicted"/>
<protein>
    <submittedName>
        <fullName evidence="1">Uncharacterized protein</fullName>
    </submittedName>
</protein>
<dbReference type="EMBL" id="BMAU01021381">
    <property type="protein sequence ID" value="GFY27719.1"/>
    <property type="molecule type" value="Genomic_DNA"/>
</dbReference>
<name>A0A8X6W4A4_TRICX</name>
<accession>A0A8X6W4A4</accession>
<evidence type="ECO:0000313" key="2">
    <source>
        <dbReference type="Proteomes" id="UP000887159"/>
    </source>
</evidence>